<gene>
    <name evidence="1" type="ORF">GX426_02725</name>
</gene>
<proteinExistence type="predicted"/>
<sequence>MAGLSGLMILLVLLVPINADHYLMEIGSKSNPNAHLFSYDQKFRESTTVKNYPLQMTATKEFTDATRLSTKMELRTEANLTEIVIDADFIGIGRLGYLVLDPEKGDLKHEQSRINHLFIGNFSIEEQIIVAKDHMNECGYGSLPCA</sequence>
<dbReference type="RefSeq" id="WP_273271996.1">
    <property type="nucleotide sequence ID" value="NZ_DAONXH010000033.1"/>
</dbReference>
<accession>A0A7K4AG82</accession>
<dbReference type="EMBL" id="JAAYUN010000049">
    <property type="protein sequence ID" value="NLJ22008.1"/>
    <property type="molecule type" value="Genomic_DNA"/>
</dbReference>
<organism evidence="1 2">
    <name type="scientific">Methanothrix soehngenii</name>
    <name type="common">Methanosaeta concilii</name>
    <dbReference type="NCBI Taxonomy" id="2223"/>
    <lineage>
        <taxon>Archaea</taxon>
        <taxon>Methanobacteriati</taxon>
        <taxon>Methanobacteriota</taxon>
        <taxon>Stenosarchaea group</taxon>
        <taxon>Methanomicrobia</taxon>
        <taxon>Methanotrichales</taxon>
        <taxon>Methanotrichaceae</taxon>
        <taxon>Methanothrix</taxon>
    </lineage>
</organism>
<reference evidence="1 2" key="1">
    <citation type="journal article" date="2020" name="Biotechnol. Biofuels">
        <title>New insights from the biogas microbiome by comprehensive genome-resolved metagenomics of nearly 1600 species originating from multiple anaerobic digesters.</title>
        <authorList>
            <person name="Campanaro S."/>
            <person name="Treu L."/>
            <person name="Rodriguez-R L.M."/>
            <person name="Kovalovszki A."/>
            <person name="Ziels R.M."/>
            <person name="Maus I."/>
            <person name="Zhu X."/>
            <person name="Kougias P.G."/>
            <person name="Basile A."/>
            <person name="Luo G."/>
            <person name="Schluter A."/>
            <person name="Konstantinidis K.T."/>
            <person name="Angelidaki I."/>
        </authorList>
    </citation>
    <scope>NUCLEOTIDE SEQUENCE [LARGE SCALE GENOMIC DNA]</scope>
    <source>
        <strain evidence="1">AS27yjCOA_157</strain>
    </source>
</reference>
<comment type="caution">
    <text evidence="1">The sequence shown here is derived from an EMBL/GenBank/DDBJ whole genome shotgun (WGS) entry which is preliminary data.</text>
</comment>
<protein>
    <submittedName>
        <fullName evidence="1">Uncharacterized protein</fullName>
    </submittedName>
</protein>
<dbReference type="Proteomes" id="UP000544742">
    <property type="component" value="Unassembled WGS sequence"/>
</dbReference>
<evidence type="ECO:0000313" key="1">
    <source>
        <dbReference type="EMBL" id="NLJ22008.1"/>
    </source>
</evidence>
<name>A0A7K4AG82_METSH</name>
<dbReference type="AlphaFoldDB" id="A0A7K4AG82"/>
<evidence type="ECO:0000313" key="2">
    <source>
        <dbReference type="Proteomes" id="UP000544742"/>
    </source>
</evidence>